<accession>A0A5A8CH17</accession>
<dbReference type="AlphaFoldDB" id="A0A5A8CH17"/>
<dbReference type="SUPFAM" id="SSF54928">
    <property type="entry name" value="RNA-binding domain, RBD"/>
    <property type="match status" value="3"/>
</dbReference>
<feature type="compositionally biased region" description="Basic residues" evidence="3">
    <location>
        <begin position="908"/>
        <end position="922"/>
    </location>
</feature>
<dbReference type="InterPro" id="IPR034423">
    <property type="entry name" value="RBM19_RRM5"/>
</dbReference>
<dbReference type="Pfam" id="PF00076">
    <property type="entry name" value="RRM_1"/>
    <property type="match status" value="5"/>
</dbReference>
<keyword evidence="1 2" id="KW-0694">RNA-binding</keyword>
<feature type="compositionally biased region" description="Low complexity" evidence="3">
    <location>
        <begin position="231"/>
        <end position="246"/>
    </location>
</feature>
<feature type="compositionally biased region" description="Low complexity" evidence="3">
    <location>
        <begin position="101"/>
        <end position="115"/>
    </location>
</feature>
<keyword evidence="6" id="KW-1185">Reference proteome</keyword>
<feature type="compositionally biased region" description="Acidic residues" evidence="3">
    <location>
        <begin position="170"/>
        <end position="202"/>
    </location>
</feature>
<feature type="region of interest" description="Disordered" evidence="3">
    <location>
        <begin position="870"/>
        <end position="922"/>
    </location>
</feature>
<dbReference type="InterPro" id="IPR012677">
    <property type="entry name" value="Nucleotide-bd_a/b_plait_sf"/>
</dbReference>
<dbReference type="EMBL" id="VLTN01000024">
    <property type="protein sequence ID" value="KAA0151927.1"/>
    <property type="molecule type" value="Genomic_DNA"/>
</dbReference>
<dbReference type="PROSITE" id="PS50102">
    <property type="entry name" value="RRM"/>
    <property type="match status" value="5"/>
</dbReference>
<feature type="region of interest" description="Disordered" evidence="3">
    <location>
        <begin position="83"/>
        <end position="115"/>
    </location>
</feature>
<dbReference type="InterPro" id="IPR035979">
    <property type="entry name" value="RBD_domain_sf"/>
</dbReference>
<dbReference type="PANTHER" id="PTHR10352">
    <property type="entry name" value="EUKARYOTIC TRANSLATION INITIATION FACTOR 3 SUBUNIT G"/>
    <property type="match status" value="1"/>
</dbReference>
<dbReference type="GO" id="GO:0003723">
    <property type="term" value="F:RNA binding"/>
    <property type="evidence" value="ECO:0007669"/>
    <property type="project" value="UniProtKB-UniRule"/>
</dbReference>
<feature type="domain" description="RRM" evidence="4">
    <location>
        <begin position="3"/>
        <end position="79"/>
    </location>
</feature>
<dbReference type="OMA" id="FNNTCIQ"/>
<feature type="domain" description="RRM" evidence="4">
    <location>
        <begin position="785"/>
        <end position="862"/>
    </location>
</feature>
<feature type="region of interest" description="Disordered" evidence="3">
    <location>
        <begin position="428"/>
        <end position="448"/>
    </location>
</feature>
<name>A0A5A8CH17_CAFRO</name>
<dbReference type="Gene3D" id="3.30.70.330">
    <property type="match status" value="5"/>
</dbReference>
<feature type="compositionally biased region" description="Basic and acidic residues" evidence="3">
    <location>
        <begin position="760"/>
        <end position="772"/>
    </location>
</feature>
<reference evidence="5 6" key="1">
    <citation type="submission" date="2019-07" db="EMBL/GenBank/DDBJ databases">
        <title>Genomes of Cafeteria roenbergensis.</title>
        <authorList>
            <person name="Fischer M.G."/>
            <person name="Hackl T."/>
            <person name="Roman M."/>
        </authorList>
    </citation>
    <scope>NUCLEOTIDE SEQUENCE [LARGE SCALE GENOMIC DNA]</scope>
    <source>
        <strain evidence="5 6">BVI</strain>
    </source>
</reference>
<feature type="compositionally biased region" description="Acidic residues" evidence="3">
    <location>
        <begin position="262"/>
        <end position="294"/>
    </location>
</feature>
<feature type="domain" description="RRM" evidence="4">
    <location>
        <begin position="676"/>
        <end position="758"/>
    </location>
</feature>
<evidence type="ECO:0000256" key="1">
    <source>
        <dbReference type="ARBA" id="ARBA00022884"/>
    </source>
</evidence>
<comment type="caution">
    <text evidence="5">The sequence shown here is derived from an EMBL/GenBank/DDBJ whole genome shotgun (WGS) entry which is preliminary data.</text>
</comment>
<dbReference type="CDD" id="cd12318">
    <property type="entry name" value="RRM5_RBM19_like"/>
    <property type="match status" value="1"/>
</dbReference>
<feature type="compositionally biased region" description="Low complexity" evidence="3">
    <location>
        <begin position="135"/>
        <end position="144"/>
    </location>
</feature>
<feature type="region of interest" description="Disordered" evidence="3">
    <location>
        <begin position="135"/>
        <end position="344"/>
    </location>
</feature>
<proteinExistence type="predicted"/>
<dbReference type="InterPro" id="IPR000504">
    <property type="entry name" value="RRM_dom"/>
</dbReference>
<evidence type="ECO:0000256" key="3">
    <source>
        <dbReference type="SAM" id="MobiDB-lite"/>
    </source>
</evidence>
<evidence type="ECO:0000313" key="5">
    <source>
        <dbReference type="EMBL" id="KAA0151927.1"/>
    </source>
</evidence>
<organism evidence="5 6">
    <name type="scientific">Cafeteria roenbergensis</name>
    <name type="common">Marine flagellate</name>
    <dbReference type="NCBI Taxonomy" id="33653"/>
    <lineage>
        <taxon>Eukaryota</taxon>
        <taxon>Sar</taxon>
        <taxon>Stramenopiles</taxon>
        <taxon>Bigyra</taxon>
        <taxon>Opalozoa</taxon>
        <taxon>Bicosoecida</taxon>
        <taxon>Cafeteriaceae</taxon>
        <taxon>Cafeteria</taxon>
    </lineage>
</organism>
<dbReference type="Proteomes" id="UP000323011">
    <property type="component" value="Unassembled WGS sequence"/>
</dbReference>
<feature type="compositionally biased region" description="Low complexity" evidence="3">
    <location>
        <begin position="889"/>
        <end position="898"/>
    </location>
</feature>
<sequence length="922" mass="95330">MSTRVCVKQLPTHATEQKLRELFTEVAPVTDCRIMRRKDGRSRRFAFVGFATPEHAEKALEMDKVFLGTTRVKVEAAFEFGKGTPVHGAKPAKPAAEVRQGADSGPAKDAPAAPGKGFEEYKAVMANRNAAATWANDDAATSNARARKRGDALGASGPEDSAKAAALGSDAEESDSDADAPADADSDSDSDSDSDDGLEGEEGNGAGKGSGGKGADAAEDDDEMAALMRQAEASVATGAASASALSFLQSKRNGGAAGDTAAEADDEEEDEEELDDDDDAASDASDDSALDIEGGEIRRSSKRQRPAETPADDLAELRVADDADSDSEGGAAAPGSKRARTAEGAEDQLAAGRLFVRNLPFTCSDDDLRAHFARWGDVTEARVPRDAAGRSKGFGFVAFAQAACAAAAMAEADLRMFQGRLLHVLPGKKAPKGAGDDEDDDAPAAGPGVSEYQAAKEQARRRAAASGEEAAAWNGLFVRADAAVKAAAAAAGKSAGEVLDPSADNLAVRVALGETAVIDQTKSFLRAQGVDLAALQLALGGKKLRASMRSDTVILVKNLPAAASAPALRGLFGRFGPLVRLVLPPAKVLAVVEFERPVDAKRAFKGLAYKRYESVPLYLEWAPTGTVSADAPAQPDPAAAAAAAAASAAAEAAAAGADGEDAAEEGAASAAPSGAATVFVKGLAFSTSEGGVEELFATVGPVRAVKIPRRAAVAGREGQSLGYGFVEFEDPAHATQAVKRLQATVLDGRALDLSISRSAPRADKTVQRRAAKDASGTAPPTRAATKLLVKNLAFEATRDDLRQLFGAFGKLRNVRLPRKQGGSGRGFGFVEFASAADARTAVSSLASSHLYGRHLVIQWAQDDGSLGALHSKAARAADKEAEPAPPQPQQALSAAARSDAPEAEEASRRRRPRGGRKHKPKQ</sequence>
<evidence type="ECO:0000313" key="6">
    <source>
        <dbReference type="Proteomes" id="UP000323011"/>
    </source>
</evidence>
<evidence type="ECO:0000259" key="4">
    <source>
        <dbReference type="PROSITE" id="PS50102"/>
    </source>
</evidence>
<feature type="domain" description="RRM" evidence="4">
    <location>
        <begin position="352"/>
        <end position="429"/>
    </location>
</feature>
<gene>
    <name evidence="5" type="ORF">FNF29_04333</name>
</gene>
<dbReference type="SMART" id="SM00360">
    <property type="entry name" value="RRM"/>
    <property type="match status" value="5"/>
</dbReference>
<evidence type="ECO:0000256" key="2">
    <source>
        <dbReference type="PROSITE-ProRule" id="PRU00176"/>
    </source>
</evidence>
<feature type="region of interest" description="Disordered" evidence="3">
    <location>
        <begin position="760"/>
        <end position="780"/>
    </location>
</feature>
<dbReference type="CDD" id="cd12320">
    <property type="entry name" value="RRM6_RBM19_RRM5_MRD1"/>
    <property type="match status" value="1"/>
</dbReference>
<protein>
    <recommendedName>
        <fullName evidence="4">RRM domain-containing protein</fullName>
    </recommendedName>
</protein>
<dbReference type="CDD" id="cd12317">
    <property type="entry name" value="RRM4_RBM19_RRM3_MRD1"/>
    <property type="match status" value="1"/>
</dbReference>
<feature type="domain" description="RRM" evidence="4">
    <location>
        <begin position="552"/>
        <end position="624"/>
    </location>
</feature>
<feature type="compositionally biased region" description="Gly residues" evidence="3">
    <location>
        <begin position="203"/>
        <end position="214"/>
    </location>
</feature>